<evidence type="ECO:0000313" key="3">
    <source>
        <dbReference type="Proteomes" id="UP001244564"/>
    </source>
</evidence>
<keyword evidence="1" id="KW-0472">Membrane</keyword>
<reference evidence="2 3" key="1">
    <citation type="submission" date="2023-04" db="EMBL/GenBank/DDBJ databases">
        <title>Genomic of Lysinibacillus capsici TSBLM.</title>
        <authorList>
            <person name="Hu X.S."/>
            <person name="Yu C.H."/>
        </authorList>
    </citation>
    <scope>NUCLEOTIDE SEQUENCE [LARGE SCALE GENOMIC DNA]</scope>
    <source>
        <strain evidence="2 3">TSBLM</strain>
    </source>
</reference>
<sequence>MRKISIAKILFFPIIVALVTTLSIVFIERIFQSDIMPPSTAEKILLSVLLYLGIYLFTIILVVPIEIYLTNRIKNKILSFVLTNVIGLILVGCIDIWFFTLGGFMSIYLIFPLFSILTLIRFNSDAK</sequence>
<proteinExistence type="predicted"/>
<accession>A0ABY8KK53</accession>
<dbReference type="Proteomes" id="UP001244564">
    <property type="component" value="Chromosome"/>
</dbReference>
<keyword evidence="1" id="KW-0812">Transmembrane</keyword>
<feature type="transmembrane region" description="Helical" evidence="1">
    <location>
        <begin position="77"/>
        <end position="99"/>
    </location>
</feature>
<keyword evidence="3" id="KW-1185">Reference proteome</keyword>
<feature type="transmembrane region" description="Helical" evidence="1">
    <location>
        <begin position="44"/>
        <end position="65"/>
    </location>
</feature>
<feature type="transmembrane region" description="Helical" evidence="1">
    <location>
        <begin position="105"/>
        <end position="122"/>
    </location>
</feature>
<feature type="transmembrane region" description="Helical" evidence="1">
    <location>
        <begin position="9"/>
        <end position="32"/>
    </location>
</feature>
<gene>
    <name evidence="2" type="ORF">QBO96_03665</name>
</gene>
<dbReference type="RefSeq" id="WP_004224262.1">
    <property type="nucleotide sequence ID" value="NZ_CP122283.1"/>
</dbReference>
<organism evidence="2 3">
    <name type="scientific">Lysinibacillus capsici</name>
    <dbReference type="NCBI Taxonomy" id="2115968"/>
    <lineage>
        <taxon>Bacteria</taxon>
        <taxon>Bacillati</taxon>
        <taxon>Bacillota</taxon>
        <taxon>Bacilli</taxon>
        <taxon>Bacillales</taxon>
        <taxon>Bacillaceae</taxon>
        <taxon>Lysinibacillus</taxon>
    </lineage>
</organism>
<protein>
    <submittedName>
        <fullName evidence="2">Pilus assembly protein PilB</fullName>
    </submittedName>
</protein>
<evidence type="ECO:0000256" key="1">
    <source>
        <dbReference type="SAM" id="Phobius"/>
    </source>
</evidence>
<name>A0ABY8KK53_9BACI</name>
<dbReference type="EMBL" id="CP122283">
    <property type="protein sequence ID" value="WGF39371.1"/>
    <property type="molecule type" value="Genomic_DNA"/>
</dbReference>
<evidence type="ECO:0000313" key="2">
    <source>
        <dbReference type="EMBL" id="WGF39371.1"/>
    </source>
</evidence>
<keyword evidence="1" id="KW-1133">Transmembrane helix</keyword>